<dbReference type="Proteomes" id="UP000186400">
    <property type="component" value="Unassembled WGS sequence"/>
</dbReference>
<name>A0A1N6XBB8_9SPIO</name>
<proteinExistence type="predicted"/>
<evidence type="ECO:0000256" key="1">
    <source>
        <dbReference type="SAM" id="MobiDB-lite"/>
    </source>
</evidence>
<sequence length="84" mass="9332">MVCCLRFHRVGGSRDVRGFYVHHGELVVGEILLIEGVDDLHRGNRRVAGILLHRREQASQKPGALSASKDVLEDEVRGEGNGRM</sequence>
<dbReference type="AlphaFoldDB" id="A0A1N6XBB8"/>
<reference evidence="2 3" key="1">
    <citation type="submission" date="2017-01" db="EMBL/GenBank/DDBJ databases">
        <authorList>
            <person name="Mah S.A."/>
            <person name="Swanson W.J."/>
            <person name="Moy G.W."/>
            <person name="Vacquier V.D."/>
        </authorList>
    </citation>
    <scope>NUCLEOTIDE SEQUENCE [LARGE SCALE GENOMIC DNA]</scope>
    <source>
        <strain evidence="2 3">ASpG1</strain>
    </source>
</reference>
<feature type="region of interest" description="Disordered" evidence="1">
    <location>
        <begin position="56"/>
        <end position="84"/>
    </location>
</feature>
<feature type="compositionally biased region" description="Basic and acidic residues" evidence="1">
    <location>
        <begin position="70"/>
        <end position="84"/>
    </location>
</feature>
<evidence type="ECO:0000313" key="2">
    <source>
        <dbReference type="EMBL" id="SIQ99623.1"/>
    </source>
</evidence>
<organism evidence="2 3">
    <name type="scientific">Alkalispirochaeta americana</name>
    <dbReference type="NCBI Taxonomy" id="159291"/>
    <lineage>
        <taxon>Bacteria</taxon>
        <taxon>Pseudomonadati</taxon>
        <taxon>Spirochaetota</taxon>
        <taxon>Spirochaetia</taxon>
        <taxon>Spirochaetales</taxon>
        <taxon>Spirochaetaceae</taxon>
        <taxon>Alkalispirochaeta</taxon>
    </lineage>
</organism>
<evidence type="ECO:0000313" key="3">
    <source>
        <dbReference type="Proteomes" id="UP000186400"/>
    </source>
</evidence>
<protein>
    <submittedName>
        <fullName evidence="2">Uncharacterized protein</fullName>
    </submittedName>
</protein>
<keyword evidence="3" id="KW-1185">Reference proteome</keyword>
<gene>
    <name evidence="2" type="ORF">SAMN05920897_1229</name>
</gene>
<accession>A0A1N6XBB8</accession>
<dbReference type="EMBL" id="FTMS01000022">
    <property type="protein sequence ID" value="SIQ99623.1"/>
    <property type="molecule type" value="Genomic_DNA"/>
</dbReference>